<keyword evidence="3" id="KW-1185">Reference proteome</keyword>
<organism evidence="2 3">
    <name type="scientific">Psilocybe cyanescens</name>
    <dbReference type="NCBI Taxonomy" id="93625"/>
    <lineage>
        <taxon>Eukaryota</taxon>
        <taxon>Fungi</taxon>
        <taxon>Dikarya</taxon>
        <taxon>Basidiomycota</taxon>
        <taxon>Agaricomycotina</taxon>
        <taxon>Agaricomycetes</taxon>
        <taxon>Agaricomycetidae</taxon>
        <taxon>Agaricales</taxon>
        <taxon>Agaricineae</taxon>
        <taxon>Strophariaceae</taxon>
        <taxon>Psilocybe</taxon>
    </lineage>
</organism>
<dbReference type="OrthoDB" id="2734890at2759"/>
<reference evidence="2 3" key="1">
    <citation type="journal article" date="2018" name="Evol. Lett.">
        <title>Horizontal gene cluster transfer increased hallucinogenic mushroom diversity.</title>
        <authorList>
            <person name="Reynolds H.T."/>
            <person name="Vijayakumar V."/>
            <person name="Gluck-Thaler E."/>
            <person name="Korotkin H.B."/>
            <person name="Matheny P.B."/>
            <person name="Slot J.C."/>
        </authorList>
    </citation>
    <scope>NUCLEOTIDE SEQUENCE [LARGE SCALE GENOMIC DNA]</scope>
    <source>
        <strain evidence="2 3">2631</strain>
    </source>
</reference>
<comment type="caution">
    <text evidence="2">The sequence shown here is derived from an EMBL/GenBank/DDBJ whole genome shotgun (WGS) entry which is preliminary data.</text>
</comment>
<feature type="signal peptide" evidence="1">
    <location>
        <begin position="1"/>
        <end position="19"/>
    </location>
</feature>
<accession>A0A409XP18</accession>
<evidence type="ECO:0000313" key="3">
    <source>
        <dbReference type="Proteomes" id="UP000283269"/>
    </source>
</evidence>
<dbReference type="STRING" id="93625.A0A409XP18"/>
<keyword evidence="1" id="KW-0732">Signal</keyword>
<dbReference type="AlphaFoldDB" id="A0A409XP18"/>
<dbReference type="EMBL" id="NHYD01001028">
    <property type="protein sequence ID" value="PPQ92553.1"/>
    <property type="molecule type" value="Genomic_DNA"/>
</dbReference>
<evidence type="ECO:0000313" key="2">
    <source>
        <dbReference type="EMBL" id="PPQ92553.1"/>
    </source>
</evidence>
<evidence type="ECO:0000256" key="1">
    <source>
        <dbReference type="SAM" id="SignalP"/>
    </source>
</evidence>
<dbReference type="InParanoid" id="A0A409XP18"/>
<evidence type="ECO:0008006" key="4">
    <source>
        <dbReference type="Google" id="ProtNLM"/>
    </source>
</evidence>
<sequence length="333" mass="35982">MFTPIVAFTALSTFPFIVATPTRRATTFCEQLVVSCAASGTQAISDPWSIPACIYGATCFGGSRPVDAFLLAIATERNQPDSAKASLNVPGLTLETFNKISTDKTVITQQNFIDGVFSTLGATNGPFPDVSFVISSFQRVNTWTQFCNGPGIPWRNFADYFKYSATVNSGGCSLTSNVRTITQGTGASYFPQPSFTFTPVPSSSSVVNYFLDNTWNFNSCLFAATCIGGERTVDDLLSILYTTETGNSGYYAPKSVNQPRLSEAQFRRISSNGPYYGLLAISGGPWPANSDVVIVNFRRVQSWTAFCGVDGIPYKNIADYFQYSSTVGSPNAC</sequence>
<protein>
    <recommendedName>
        <fullName evidence="4">Heme haloperoxidase family profile domain-containing protein</fullName>
    </recommendedName>
</protein>
<feature type="chain" id="PRO_5019422643" description="Heme haloperoxidase family profile domain-containing protein" evidence="1">
    <location>
        <begin position="20"/>
        <end position="333"/>
    </location>
</feature>
<name>A0A409XP18_PSICY</name>
<gene>
    <name evidence="2" type="ORF">CVT25_010386</name>
</gene>
<proteinExistence type="predicted"/>
<dbReference type="Proteomes" id="UP000283269">
    <property type="component" value="Unassembled WGS sequence"/>
</dbReference>